<sequence>MMMTKKMILNGVRLVAGCLLVVLCLGVSAFKFAGHLAVASVPGKIKNAVADSGWRQLFNGKNLDGWKQVGPGSRYVENGLTGSHGGMGLCYWTKEKFGDCVIRIVYKMQKENSNSGFFIRIPIEPREAWMPVFYGYEVQIDNHPETSGEDDYHVTGTLYSLTKPHAKPGKPGPQWNVMEITLDGARTIVKVNGELVTDYTEGDPTPERKFDFEPFRGLRPNYGYIGMQNHGDDDIVFFKTVEVRPLHLQ</sequence>
<dbReference type="AlphaFoldDB" id="A0A110B063"/>
<proteinExistence type="predicted"/>
<dbReference type="GO" id="GO:0016787">
    <property type="term" value="F:hydrolase activity"/>
    <property type="evidence" value="ECO:0007669"/>
    <property type="project" value="InterPro"/>
</dbReference>
<evidence type="ECO:0000313" key="1">
    <source>
        <dbReference type="EMBL" id="BAU52295.1"/>
    </source>
</evidence>
<dbReference type="Proteomes" id="UP000218263">
    <property type="component" value="Chromosome"/>
</dbReference>
<dbReference type="RefSeq" id="WP_197706068.1">
    <property type="nucleotide sequence ID" value="NZ_AP017313.1"/>
</dbReference>
<dbReference type="Gene3D" id="2.60.120.560">
    <property type="entry name" value="Exo-inulinase, domain 1"/>
    <property type="match status" value="1"/>
</dbReference>
<keyword evidence="2" id="KW-1185">Reference proteome</keyword>
<organism evidence="1 2">
    <name type="scientific">Mucilaginibacter gotjawali</name>
    <dbReference type="NCBI Taxonomy" id="1550579"/>
    <lineage>
        <taxon>Bacteria</taxon>
        <taxon>Pseudomonadati</taxon>
        <taxon>Bacteroidota</taxon>
        <taxon>Sphingobacteriia</taxon>
        <taxon>Sphingobacteriales</taxon>
        <taxon>Sphingobacteriaceae</taxon>
        <taxon>Mucilaginibacter</taxon>
    </lineage>
</organism>
<reference evidence="1 2" key="1">
    <citation type="submission" date="2015-12" db="EMBL/GenBank/DDBJ databases">
        <title>Genome sequence of Mucilaginibacter gotjawali.</title>
        <authorList>
            <person name="Lee J.S."/>
            <person name="Lee K.C."/>
            <person name="Kim K.K."/>
            <person name="Lee B.W."/>
        </authorList>
    </citation>
    <scope>NUCLEOTIDE SEQUENCE [LARGE SCALE GENOMIC DNA]</scope>
    <source>
        <strain evidence="1 2">SA3-7</strain>
    </source>
</reference>
<name>A0A110B063_9SPHI</name>
<dbReference type="EMBL" id="AP017313">
    <property type="protein sequence ID" value="BAU52295.1"/>
    <property type="molecule type" value="Genomic_DNA"/>
</dbReference>
<dbReference type="Pfam" id="PF06439">
    <property type="entry name" value="3keto-disac_hyd"/>
    <property type="match status" value="1"/>
</dbReference>
<dbReference type="KEGG" id="mgot:MgSA37_00450"/>
<protein>
    <submittedName>
        <fullName evidence="1">Uncharacterized protein</fullName>
    </submittedName>
</protein>
<evidence type="ECO:0000313" key="2">
    <source>
        <dbReference type="Proteomes" id="UP000218263"/>
    </source>
</evidence>
<dbReference type="InterPro" id="IPR010496">
    <property type="entry name" value="AL/BT2_dom"/>
</dbReference>
<accession>A0A110B063</accession>
<gene>
    <name evidence="1" type="ORF">MgSA37_00450</name>
</gene>